<evidence type="ECO:0000256" key="4">
    <source>
        <dbReference type="ARBA" id="ARBA00022825"/>
    </source>
</evidence>
<dbReference type="RefSeq" id="WP_202998499.1">
    <property type="nucleotide sequence ID" value="NZ_JAEMEF010000001.1"/>
</dbReference>
<gene>
    <name evidence="7" type="ORF">JAO71_01300</name>
</gene>
<dbReference type="InterPro" id="IPR036852">
    <property type="entry name" value="Peptidase_S8/S53_dom_sf"/>
</dbReference>
<evidence type="ECO:0000313" key="7">
    <source>
        <dbReference type="EMBL" id="MBL7558423.1"/>
    </source>
</evidence>
<dbReference type="SUPFAM" id="SSF52743">
    <property type="entry name" value="Subtilisin-like"/>
    <property type="match status" value="1"/>
</dbReference>
<dbReference type="InterPro" id="IPR050131">
    <property type="entry name" value="Peptidase_S8_subtilisin-like"/>
</dbReference>
<accession>A0ABS1WH34</accession>
<dbReference type="PRINTS" id="PR00723">
    <property type="entry name" value="SUBTILISIN"/>
</dbReference>
<evidence type="ECO:0000313" key="8">
    <source>
        <dbReference type="Proteomes" id="UP000605013"/>
    </source>
</evidence>
<evidence type="ECO:0000256" key="1">
    <source>
        <dbReference type="ARBA" id="ARBA00011073"/>
    </source>
</evidence>
<dbReference type="Pfam" id="PF00082">
    <property type="entry name" value="Peptidase_S8"/>
    <property type="match status" value="1"/>
</dbReference>
<keyword evidence="8" id="KW-1185">Reference proteome</keyword>
<comment type="similarity">
    <text evidence="1 5">Belongs to the peptidase S8 family.</text>
</comment>
<keyword evidence="3 5" id="KW-0378">Hydrolase</keyword>
<dbReference type="Gene3D" id="3.40.50.200">
    <property type="entry name" value="Peptidase S8/S53 domain"/>
    <property type="match status" value="2"/>
</dbReference>
<comment type="caution">
    <text evidence="7">The sequence shown here is derived from an EMBL/GenBank/DDBJ whole genome shotgun (WGS) entry which is preliminary data.</text>
</comment>
<feature type="active site" description="Charge relay system" evidence="5">
    <location>
        <position position="81"/>
    </location>
</feature>
<dbReference type="PANTHER" id="PTHR43806">
    <property type="entry name" value="PEPTIDASE S8"/>
    <property type="match status" value="1"/>
</dbReference>
<sequence length="547" mass="61725">MKNLYILLLSIPFLFFQCKNYNYISKQEKVIPIKNLSEKKLKIWYHKDIIDDSIPGISLDKAYNTILKDKKGKDIIVAVIDTSIDINHEDLNSSFWTNINEVPNNNIDDDENGYTDDLQGWNFIGNKNGENTLFVNYEITRVLKKYNSSFLNNEIKDSLLYSNYISAKKRYAERLLSAKDDSINIQNVAKWKKESKVFLSSYFKDGNYTIKQLDSLKQAHTNDSILQFNALRMSNFIKYAPDEKIKSSTIQANERLAKLLNTSYNDRIIINDNSEDLNDTNYGNNTVNQDLDFLEHGTLMAGLIAAKRNNKTGINGFSNYIKIMALSISSSGDEHDKDIALAIRYAVDNGAKVINMSIGKEFSLHKEWVFEALKYAEEKDVLVVSGAGNSSYNLNVFNNYYPNDNINNGKEVSDNFIKVGASTYYPNENLFATFSNYGKIDIDVFAPGTKIYTTTPSVESYKFVSGGTSASCALTTGVAALIRSYYPNLTASEIKHIIMDSGVEYTFPVKLTRNDSIKTPFNKLSKSGKIVNAYNALIMADSISNTK</sequence>
<organism evidence="7 8">
    <name type="scientific">Olleya sediminilitoris</name>
    <dbReference type="NCBI Taxonomy" id="2795739"/>
    <lineage>
        <taxon>Bacteria</taxon>
        <taxon>Pseudomonadati</taxon>
        <taxon>Bacteroidota</taxon>
        <taxon>Flavobacteriia</taxon>
        <taxon>Flavobacteriales</taxon>
        <taxon>Flavobacteriaceae</taxon>
    </lineage>
</organism>
<dbReference type="EMBL" id="JAEMEF010000001">
    <property type="protein sequence ID" value="MBL7558423.1"/>
    <property type="molecule type" value="Genomic_DNA"/>
</dbReference>
<dbReference type="Proteomes" id="UP000605013">
    <property type="component" value="Unassembled WGS sequence"/>
</dbReference>
<evidence type="ECO:0000256" key="2">
    <source>
        <dbReference type="ARBA" id="ARBA00022670"/>
    </source>
</evidence>
<evidence type="ECO:0000256" key="3">
    <source>
        <dbReference type="ARBA" id="ARBA00022801"/>
    </source>
</evidence>
<feature type="domain" description="Peptidase S8/S53" evidence="6">
    <location>
        <begin position="72"/>
        <end position="501"/>
    </location>
</feature>
<dbReference type="PANTHER" id="PTHR43806:SF11">
    <property type="entry name" value="CEREVISIN-RELATED"/>
    <property type="match status" value="1"/>
</dbReference>
<feature type="active site" description="Charge relay system" evidence="5">
    <location>
        <position position="469"/>
    </location>
</feature>
<evidence type="ECO:0000259" key="6">
    <source>
        <dbReference type="Pfam" id="PF00082"/>
    </source>
</evidence>
<evidence type="ECO:0000256" key="5">
    <source>
        <dbReference type="PROSITE-ProRule" id="PRU01240"/>
    </source>
</evidence>
<keyword evidence="4 5" id="KW-0720">Serine protease</keyword>
<feature type="active site" description="Charge relay system" evidence="5">
    <location>
        <position position="296"/>
    </location>
</feature>
<name>A0ABS1WH34_9FLAO</name>
<dbReference type="InterPro" id="IPR015500">
    <property type="entry name" value="Peptidase_S8_subtilisin-rel"/>
</dbReference>
<reference evidence="7 8" key="1">
    <citation type="submission" date="2020-12" db="EMBL/GenBank/DDBJ databases">
        <title>Olleya sediminilitoris sp. nov., isolated from a tidal flat.</title>
        <authorList>
            <person name="Park S."/>
            <person name="Yoon J.-H."/>
        </authorList>
    </citation>
    <scope>NUCLEOTIDE SEQUENCE [LARGE SCALE GENOMIC DNA]</scope>
    <source>
        <strain evidence="7 8">YSTF-M6</strain>
    </source>
</reference>
<protein>
    <submittedName>
        <fullName evidence="7">S8 family serine peptidase</fullName>
    </submittedName>
</protein>
<dbReference type="PROSITE" id="PS51892">
    <property type="entry name" value="SUBTILASE"/>
    <property type="match status" value="1"/>
</dbReference>
<dbReference type="InterPro" id="IPR000209">
    <property type="entry name" value="Peptidase_S8/S53_dom"/>
</dbReference>
<keyword evidence="2 5" id="KW-0645">Protease</keyword>
<proteinExistence type="inferred from homology"/>